<evidence type="ECO:0000313" key="1">
    <source>
        <dbReference type="EMBL" id="KAF7279093.1"/>
    </source>
</evidence>
<accession>A0A834IIH0</accession>
<dbReference type="Proteomes" id="UP000625711">
    <property type="component" value="Unassembled WGS sequence"/>
</dbReference>
<comment type="caution">
    <text evidence="1">The sequence shown here is derived from an EMBL/GenBank/DDBJ whole genome shotgun (WGS) entry which is preliminary data.</text>
</comment>
<keyword evidence="2" id="KW-1185">Reference proteome</keyword>
<gene>
    <name evidence="1" type="ORF">GWI33_007641</name>
</gene>
<evidence type="ECO:0000313" key="2">
    <source>
        <dbReference type="Proteomes" id="UP000625711"/>
    </source>
</evidence>
<proteinExistence type="predicted"/>
<protein>
    <submittedName>
        <fullName evidence="1">Uncharacterized protein</fullName>
    </submittedName>
</protein>
<organism evidence="1 2">
    <name type="scientific">Rhynchophorus ferrugineus</name>
    <name type="common">Red palm weevil</name>
    <name type="synonym">Curculio ferrugineus</name>
    <dbReference type="NCBI Taxonomy" id="354439"/>
    <lineage>
        <taxon>Eukaryota</taxon>
        <taxon>Metazoa</taxon>
        <taxon>Ecdysozoa</taxon>
        <taxon>Arthropoda</taxon>
        <taxon>Hexapoda</taxon>
        <taxon>Insecta</taxon>
        <taxon>Pterygota</taxon>
        <taxon>Neoptera</taxon>
        <taxon>Endopterygota</taxon>
        <taxon>Coleoptera</taxon>
        <taxon>Polyphaga</taxon>
        <taxon>Cucujiformia</taxon>
        <taxon>Curculionidae</taxon>
        <taxon>Dryophthorinae</taxon>
        <taxon>Rhynchophorus</taxon>
    </lineage>
</organism>
<reference evidence="1" key="1">
    <citation type="submission" date="2020-08" db="EMBL/GenBank/DDBJ databases">
        <title>Genome sequencing and assembly of the red palm weevil Rhynchophorus ferrugineus.</title>
        <authorList>
            <person name="Dias G.B."/>
            <person name="Bergman C.M."/>
            <person name="Manee M."/>
        </authorList>
    </citation>
    <scope>NUCLEOTIDE SEQUENCE</scope>
    <source>
        <strain evidence="1">AA-2017</strain>
        <tissue evidence="1">Whole larva</tissue>
    </source>
</reference>
<dbReference type="EMBL" id="JAACXV010000376">
    <property type="protein sequence ID" value="KAF7279093.1"/>
    <property type="molecule type" value="Genomic_DNA"/>
</dbReference>
<dbReference type="AlphaFoldDB" id="A0A834IIH0"/>
<name>A0A834IIH0_RHYFE</name>
<sequence>MTYKTNMVTISACPHTHEHQRPLPALLWRRNAEIINWFGSLASVPPAPVRKPIPERDCDSVSEDLSAGYMPEGEKKNCYQIKAFPSVYRRGEKNTKTLSFDVVVPTAL</sequence>